<dbReference type="GO" id="GO:0004842">
    <property type="term" value="F:ubiquitin-protein transferase activity"/>
    <property type="evidence" value="ECO:0007669"/>
    <property type="project" value="InterPro"/>
</dbReference>
<keyword evidence="1" id="KW-0732">Signal</keyword>
<accession>A0A3P9C8S5</accession>
<evidence type="ECO:0000313" key="3">
    <source>
        <dbReference type="Proteomes" id="UP000265160"/>
    </source>
</evidence>
<sequence>MLFITCIWCVQLITTLDISVAWGTFKDGLATLGVIHALQQHPLLSQPFMCSRPEPLTSDFLEDMFAVVLSEPENKDLSLATFYLILDTKTAVSLQDILMFATGLNSIPPAGMEPRPRLLFGDSYKQFQDDMDFGILNSPGFGLY</sequence>
<dbReference type="SUPFAM" id="SSF56204">
    <property type="entry name" value="Hect, E3 ligase catalytic domain"/>
    <property type="match status" value="1"/>
</dbReference>
<evidence type="ECO:0000313" key="2">
    <source>
        <dbReference type="Ensembl" id="ENSMZEP00005018497.1"/>
    </source>
</evidence>
<dbReference type="STRING" id="106582.ENSMZEP00005018497"/>
<dbReference type="AlphaFoldDB" id="A0A3P9C8S5"/>
<protein>
    <recommendedName>
        <fullName evidence="4">HECT domain-containing protein</fullName>
    </recommendedName>
</protein>
<dbReference type="Ensembl" id="ENSMZET00005019095.1">
    <property type="protein sequence ID" value="ENSMZEP00005018497.1"/>
    <property type="gene ID" value="ENSMZEG00005013890.1"/>
</dbReference>
<keyword evidence="3" id="KW-1185">Reference proteome</keyword>
<reference evidence="2 3" key="1">
    <citation type="journal article" date="2014" name="Nature">
        <title>The genomic substrate for adaptive radiation in African cichlid fish.</title>
        <authorList>
            <person name="Brawand D."/>
            <person name="Wagner C.E."/>
            <person name="Li Y.I."/>
            <person name="Malinsky M."/>
            <person name="Keller I."/>
            <person name="Fan S."/>
            <person name="Simakov O."/>
            <person name="Ng A.Y."/>
            <person name="Lim Z.W."/>
            <person name="Bezault E."/>
            <person name="Turner-Maier J."/>
            <person name="Johnson J."/>
            <person name="Alcazar R."/>
            <person name="Noh H.J."/>
            <person name="Russell P."/>
            <person name="Aken B."/>
            <person name="Alfoldi J."/>
            <person name="Amemiya C."/>
            <person name="Azzouzi N."/>
            <person name="Baroiller J.F."/>
            <person name="Barloy-Hubler F."/>
            <person name="Berlin A."/>
            <person name="Bloomquist R."/>
            <person name="Carleton K.L."/>
            <person name="Conte M.A."/>
            <person name="D'Cotta H."/>
            <person name="Eshel O."/>
            <person name="Gaffney L."/>
            <person name="Galibert F."/>
            <person name="Gante H.F."/>
            <person name="Gnerre S."/>
            <person name="Greuter L."/>
            <person name="Guyon R."/>
            <person name="Haddad N.S."/>
            <person name="Haerty W."/>
            <person name="Harris R.M."/>
            <person name="Hofmann H.A."/>
            <person name="Hourlier T."/>
            <person name="Hulata G."/>
            <person name="Jaffe D.B."/>
            <person name="Lara M."/>
            <person name="Lee A.P."/>
            <person name="MacCallum I."/>
            <person name="Mwaiko S."/>
            <person name="Nikaido M."/>
            <person name="Nishihara H."/>
            <person name="Ozouf-Costaz C."/>
            <person name="Penman D.J."/>
            <person name="Przybylski D."/>
            <person name="Rakotomanga M."/>
            <person name="Renn S.C.P."/>
            <person name="Ribeiro F.J."/>
            <person name="Ron M."/>
            <person name="Salzburger W."/>
            <person name="Sanchez-Pulido L."/>
            <person name="Santos M.E."/>
            <person name="Searle S."/>
            <person name="Sharpe T."/>
            <person name="Swofford R."/>
            <person name="Tan F.J."/>
            <person name="Williams L."/>
            <person name="Young S."/>
            <person name="Yin S."/>
            <person name="Okada N."/>
            <person name="Kocher T.D."/>
            <person name="Miska E.A."/>
            <person name="Lander E.S."/>
            <person name="Venkatesh B."/>
            <person name="Fernald R.D."/>
            <person name="Meyer A."/>
            <person name="Ponting C.P."/>
            <person name="Streelman J.T."/>
            <person name="Lindblad-Toh K."/>
            <person name="Seehausen O."/>
            <person name="Di Palma F."/>
        </authorList>
    </citation>
    <scope>NUCLEOTIDE SEQUENCE</scope>
</reference>
<evidence type="ECO:0000256" key="1">
    <source>
        <dbReference type="SAM" id="SignalP"/>
    </source>
</evidence>
<dbReference type="Proteomes" id="UP000265160">
    <property type="component" value="LG23"/>
</dbReference>
<name>A0A3P9C8S5_9CICH</name>
<reference evidence="2" key="3">
    <citation type="submission" date="2025-09" db="UniProtKB">
        <authorList>
            <consortium name="Ensembl"/>
        </authorList>
    </citation>
    <scope>IDENTIFICATION</scope>
</reference>
<dbReference type="GeneTree" id="ENSGT00950000182865"/>
<feature type="signal peptide" evidence="1">
    <location>
        <begin position="1"/>
        <end position="23"/>
    </location>
</feature>
<organism evidence="2 3">
    <name type="scientific">Maylandia zebra</name>
    <name type="common">zebra mbuna</name>
    <dbReference type="NCBI Taxonomy" id="106582"/>
    <lineage>
        <taxon>Eukaryota</taxon>
        <taxon>Metazoa</taxon>
        <taxon>Chordata</taxon>
        <taxon>Craniata</taxon>
        <taxon>Vertebrata</taxon>
        <taxon>Euteleostomi</taxon>
        <taxon>Actinopterygii</taxon>
        <taxon>Neopterygii</taxon>
        <taxon>Teleostei</taxon>
        <taxon>Neoteleostei</taxon>
        <taxon>Acanthomorphata</taxon>
        <taxon>Ovalentaria</taxon>
        <taxon>Cichlomorphae</taxon>
        <taxon>Cichliformes</taxon>
        <taxon>Cichlidae</taxon>
        <taxon>African cichlids</taxon>
        <taxon>Pseudocrenilabrinae</taxon>
        <taxon>Haplochromini</taxon>
        <taxon>Maylandia</taxon>
        <taxon>Maylandia zebra complex</taxon>
    </lineage>
</organism>
<feature type="chain" id="PRO_5046726485" description="HECT domain-containing protein" evidence="1">
    <location>
        <begin position="24"/>
        <end position="144"/>
    </location>
</feature>
<reference evidence="2" key="2">
    <citation type="submission" date="2025-08" db="UniProtKB">
        <authorList>
            <consortium name="Ensembl"/>
        </authorList>
    </citation>
    <scope>IDENTIFICATION</scope>
</reference>
<dbReference type="InterPro" id="IPR035983">
    <property type="entry name" value="Hect_E3_ubiquitin_ligase"/>
</dbReference>
<proteinExistence type="predicted"/>
<evidence type="ECO:0008006" key="4">
    <source>
        <dbReference type="Google" id="ProtNLM"/>
    </source>
</evidence>